<evidence type="ECO:0000313" key="2">
    <source>
        <dbReference type="Proteomes" id="UP000236162"/>
    </source>
</evidence>
<keyword evidence="2" id="KW-1185">Reference proteome</keyword>
<dbReference type="EMBL" id="BDOR01000037">
    <property type="protein sequence ID" value="GBF03583.1"/>
    <property type="molecule type" value="Genomic_DNA"/>
</dbReference>
<evidence type="ECO:0000313" key="1">
    <source>
        <dbReference type="EMBL" id="GBF03583.1"/>
    </source>
</evidence>
<protein>
    <submittedName>
        <fullName evidence="1">Uncharacterized protein</fullName>
    </submittedName>
</protein>
<organism evidence="1 2">
    <name type="scientific">Lactiplantibacillus paraplantarum</name>
    <dbReference type="NCBI Taxonomy" id="60520"/>
    <lineage>
        <taxon>Bacteria</taxon>
        <taxon>Bacillati</taxon>
        <taxon>Bacillota</taxon>
        <taxon>Bacilli</taxon>
        <taxon>Lactobacillales</taxon>
        <taxon>Lactobacillaceae</taxon>
        <taxon>Lactiplantibacillus</taxon>
    </lineage>
</organism>
<dbReference type="RefSeq" id="WP_103127270.1">
    <property type="nucleotide sequence ID" value="NZ_BDOR01000037.1"/>
</dbReference>
<comment type="caution">
    <text evidence="1">The sequence shown here is derived from an EMBL/GenBank/DDBJ whole genome shotgun (WGS) entry which is preliminary data.</text>
</comment>
<proteinExistence type="predicted"/>
<accession>A0ABQ0NES4</accession>
<sequence>MADKTDYGKLNEELLGILAYKLGEDNTSEEYITQTVADKLAYKAPETLNRTKQMYRLIADNPNQLVGKLTRLLVDNAECIEMPNGNWKVDVPIWQFKNDESI</sequence>
<reference evidence="1 2" key="1">
    <citation type="submission" date="2017-04" db="EMBL/GenBank/DDBJ databases">
        <title>In vitro and in silico characterization of Lactobacillus paraplantarum D2-1, a starter culture for soymilk fermentation.</title>
        <authorList>
            <person name="Endo A."/>
            <person name="Sasaki F."/>
            <person name="Maeno S."/>
            <person name="Kanesaki Y."/>
            <person name="Kubota E."/>
            <person name="Torres G.A."/>
            <person name="Tomita S."/>
            <person name="Nakagawa J."/>
        </authorList>
    </citation>
    <scope>NUCLEOTIDE SEQUENCE [LARGE SCALE GENOMIC DNA]</scope>
    <source>
        <strain evidence="1 2">D2-1</strain>
    </source>
</reference>
<dbReference type="Proteomes" id="UP000236162">
    <property type="component" value="Unassembled WGS sequence"/>
</dbReference>
<gene>
    <name evidence="1" type="ORF">LPPLD21_03153</name>
</gene>
<name>A0ABQ0NES4_9LACO</name>